<feature type="domain" description="EamA" evidence="7">
    <location>
        <begin position="4"/>
        <end position="138"/>
    </location>
</feature>
<evidence type="ECO:0000313" key="8">
    <source>
        <dbReference type="EMBL" id="AOY56523.1"/>
    </source>
</evidence>
<feature type="transmembrane region" description="Helical" evidence="6">
    <location>
        <begin position="150"/>
        <end position="169"/>
    </location>
</feature>
<dbReference type="PANTHER" id="PTHR32322">
    <property type="entry name" value="INNER MEMBRANE TRANSPORTER"/>
    <property type="match status" value="1"/>
</dbReference>
<reference evidence="8 9" key="1">
    <citation type="journal article" date="2016" name="Biochim. Biophys. Acta">
        <title>Photochemical characterization of actinorhodopsin and its functional existence in the natural host.</title>
        <authorList>
            <person name="Nakamura S."/>
            <person name="Kikukawa T."/>
            <person name="Tamogami J."/>
            <person name="Kamiya M."/>
            <person name="Aizawa T."/>
            <person name="Hahn M.W."/>
            <person name="Ihara K."/>
            <person name="Kamo N."/>
            <person name="Demura M."/>
        </authorList>
    </citation>
    <scope>NUCLEOTIDE SEQUENCE [LARGE SCALE GENOMIC DNA]</scope>
    <source>
        <strain evidence="8 9">MWH-Dar1</strain>
    </source>
</reference>
<evidence type="ECO:0000256" key="5">
    <source>
        <dbReference type="ARBA" id="ARBA00023136"/>
    </source>
</evidence>
<dbReference type="STRING" id="535712.A4Z71_06135"/>
<gene>
    <name evidence="8" type="ORF">A4Z71_06135</name>
</gene>
<keyword evidence="3 6" id="KW-0812">Transmembrane</keyword>
<accession>A0A1D9E0D5</accession>
<evidence type="ECO:0000256" key="6">
    <source>
        <dbReference type="SAM" id="Phobius"/>
    </source>
</evidence>
<dbReference type="KEGG" id="rpla:A4Z71_06135"/>
<dbReference type="Pfam" id="PF00892">
    <property type="entry name" value="EamA"/>
    <property type="match status" value="2"/>
</dbReference>
<evidence type="ECO:0000313" key="9">
    <source>
        <dbReference type="Proteomes" id="UP000243784"/>
    </source>
</evidence>
<comment type="similarity">
    <text evidence="2">Belongs to the EamA transporter family.</text>
</comment>
<name>A0A1D9E0D5_9MICO</name>
<feature type="transmembrane region" description="Helical" evidence="6">
    <location>
        <begin position="270"/>
        <end position="286"/>
    </location>
</feature>
<keyword evidence="9" id="KW-1185">Reference proteome</keyword>
<evidence type="ECO:0000256" key="2">
    <source>
        <dbReference type="ARBA" id="ARBA00007362"/>
    </source>
</evidence>
<keyword evidence="4 6" id="KW-1133">Transmembrane helix</keyword>
<dbReference type="InterPro" id="IPR050638">
    <property type="entry name" value="AA-Vitamin_Transporters"/>
</dbReference>
<feature type="transmembrane region" description="Helical" evidence="6">
    <location>
        <begin position="124"/>
        <end position="144"/>
    </location>
</feature>
<dbReference type="AlphaFoldDB" id="A0A1D9E0D5"/>
<evidence type="ECO:0000259" key="7">
    <source>
        <dbReference type="Pfam" id="PF00892"/>
    </source>
</evidence>
<evidence type="ECO:0000256" key="4">
    <source>
        <dbReference type="ARBA" id="ARBA00022989"/>
    </source>
</evidence>
<dbReference type="GO" id="GO:0016020">
    <property type="term" value="C:membrane"/>
    <property type="evidence" value="ECO:0007669"/>
    <property type="project" value="UniProtKB-SubCell"/>
</dbReference>
<keyword evidence="5 6" id="KW-0472">Membrane</keyword>
<dbReference type="OrthoDB" id="4630069at2"/>
<feature type="transmembrane region" description="Helical" evidence="6">
    <location>
        <begin position="88"/>
        <end position="112"/>
    </location>
</feature>
<evidence type="ECO:0000256" key="3">
    <source>
        <dbReference type="ARBA" id="ARBA00022692"/>
    </source>
</evidence>
<sequence>MSRKGLFLFIAAGVAWGLPYFFIRIAVEDFSTPTIIFARVVVGAAVLLPLAIRRNAIRPALKAWPWVLAFAFIEMVGPWWLITEAERSITSGLAGLLVATVPFFAILLALVWLKDRSVLHPKTILGLVIGFAGVVLLVGIDSFAGHIDPVAVLMMIGASIGYAIAPMMVSQKAGEVPTIGVISLSMVIVSIVYAPFALANLPAEIAAGPSTESWISLVVLGVVCSALAFVIFFALIEQIGSARATLITYLNTAVAIVLGILFLAEPLTTGILIGFPMVLIGSYFASKKHAVKG</sequence>
<dbReference type="RefSeq" id="WP_070955022.1">
    <property type="nucleotide sequence ID" value="NZ_CP015208.1"/>
</dbReference>
<feature type="transmembrane region" description="Helical" evidence="6">
    <location>
        <begin position="64"/>
        <end position="82"/>
    </location>
</feature>
<organism evidence="8 9">
    <name type="scientific">Candidatus Rhodoluna planktonica</name>
    <dbReference type="NCBI Taxonomy" id="535712"/>
    <lineage>
        <taxon>Bacteria</taxon>
        <taxon>Bacillati</taxon>
        <taxon>Actinomycetota</taxon>
        <taxon>Actinomycetes</taxon>
        <taxon>Micrococcales</taxon>
        <taxon>Microbacteriaceae</taxon>
        <taxon>Luna cluster</taxon>
        <taxon>Luna-1 subcluster</taxon>
        <taxon>Rhodoluna</taxon>
    </lineage>
</organism>
<dbReference type="InterPro" id="IPR000620">
    <property type="entry name" value="EamA_dom"/>
</dbReference>
<feature type="transmembrane region" description="Helical" evidence="6">
    <location>
        <begin position="33"/>
        <end position="52"/>
    </location>
</feature>
<dbReference type="InterPro" id="IPR037185">
    <property type="entry name" value="EmrE-like"/>
</dbReference>
<comment type="subcellular location">
    <subcellularLocation>
        <location evidence="1">Membrane</location>
        <topology evidence="1">Multi-pass membrane protein</topology>
    </subcellularLocation>
</comment>
<feature type="domain" description="EamA" evidence="7">
    <location>
        <begin position="151"/>
        <end position="285"/>
    </location>
</feature>
<dbReference type="Proteomes" id="UP000243784">
    <property type="component" value="Chromosome"/>
</dbReference>
<dbReference type="SUPFAM" id="SSF103481">
    <property type="entry name" value="Multidrug resistance efflux transporter EmrE"/>
    <property type="match status" value="2"/>
</dbReference>
<dbReference type="EMBL" id="CP015208">
    <property type="protein sequence ID" value="AOY56523.1"/>
    <property type="molecule type" value="Genomic_DNA"/>
</dbReference>
<feature type="transmembrane region" description="Helical" evidence="6">
    <location>
        <begin position="214"/>
        <end position="234"/>
    </location>
</feature>
<dbReference type="PANTHER" id="PTHR32322:SF9">
    <property type="entry name" value="AMINO-ACID METABOLITE EFFLUX PUMP-RELATED"/>
    <property type="match status" value="1"/>
</dbReference>
<feature type="transmembrane region" description="Helical" evidence="6">
    <location>
        <begin position="176"/>
        <end position="194"/>
    </location>
</feature>
<proteinExistence type="inferred from homology"/>
<protein>
    <recommendedName>
        <fullName evidence="7">EamA domain-containing protein</fullName>
    </recommendedName>
</protein>
<evidence type="ECO:0000256" key="1">
    <source>
        <dbReference type="ARBA" id="ARBA00004141"/>
    </source>
</evidence>
<feature type="transmembrane region" description="Helical" evidence="6">
    <location>
        <begin position="246"/>
        <end position="264"/>
    </location>
</feature>